<protein>
    <submittedName>
        <fullName evidence="1">Uncharacterized protein</fullName>
    </submittedName>
</protein>
<organism evidence="1">
    <name type="scientific">marine metagenome</name>
    <dbReference type="NCBI Taxonomy" id="408172"/>
    <lineage>
        <taxon>unclassified sequences</taxon>
        <taxon>metagenomes</taxon>
        <taxon>ecological metagenomes</taxon>
    </lineage>
</organism>
<dbReference type="EMBL" id="UINC01000519">
    <property type="protein sequence ID" value="SUZ56690.1"/>
    <property type="molecule type" value="Genomic_DNA"/>
</dbReference>
<dbReference type="AlphaFoldDB" id="A0A381NQ65"/>
<proteinExistence type="predicted"/>
<gene>
    <name evidence="1" type="ORF">METZ01_LOCUS9544</name>
</gene>
<name>A0A381NQ65_9ZZZZ</name>
<reference evidence="1" key="1">
    <citation type="submission" date="2018-05" db="EMBL/GenBank/DDBJ databases">
        <authorList>
            <person name="Lanie J.A."/>
            <person name="Ng W.-L."/>
            <person name="Kazmierczak K.M."/>
            <person name="Andrzejewski T.M."/>
            <person name="Davidsen T.M."/>
            <person name="Wayne K.J."/>
            <person name="Tettelin H."/>
            <person name="Glass J.I."/>
            <person name="Rusch D."/>
            <person name="Podicherti R."/>
            <person name="Tsui H.-C.T."/>
            <person name="Winkler M.E."/>
        </authorList>
    </citation>
    <scope>NUCLEOTIDE SEQUENCE</scope>
</reference>
<evidence type="ECO:0000313" key="1">
    <source>
        <dbReference type="EMBL" id="SUZ56690.1"/>
    </source>
</evidence>
<accession>A0A381NQ65</accession>
<sequence>MRDDTLVIDCGTCTEHGTKTCDDCVVTFLCGRDPEDAVVVDLAEFRAIRMLGDAGLVPPLRHTDSVRAEH</sequence>